<feature type="compositionally biased region" description="Basic and acidic residues" evidence="1">
    <location>
        <begin position="211"/>
        <end position="227"/>
    </location>
</feature>
<comment type="caution">
    <text evidence="3">The sequence shown here is derived from an EMBL/GenBank/DDBJ whole genome shotgun (WGS) entry which is preliminary data.</text>
</comment>
<evidence type="ECO:0000313" key="4">
    <source>
        <dbReference type="Proteomes" id="UP001432146"/>
    </source>
</evidence>
<dbReference type="EMBL" id="JAWNGG020000002">
    <property type="protein sequence ID" value="KAK9310656.1"/>
    <property type="molecule type" value="Genomic_DNA"/>
</dbReference>
<accession>A0AAW1AL07</accession>
<feature type="region of interest" description="Disordered" evidence="1">
    <location>
        <begin position="211"/>
        <end position="238"/>
    </location>
</feature>
<evidence type="ECO:0000313" key="3">
    <source>
        <dbReference type="EMBL" id="KAK9310656.1"/>
    </source>
</evidence>
<keyword evidence="2" id="KW-0732">Signal</keyword>
<protein>
    <submittedName>
        <fullName evidence="3">Uncharacterized protein</fullName>
    </submittedName>
</protein>
<organism evidence="3 4">
    <name type="scientific">Tetragonisca angustula</name>
    <dbReference type="NCBI Taxonomy" id="166442"/>
    <lineage>
        <taxon>Eukaryota</taxon>
        <taxon>Metazoa</taxon>
        <taxon>Ecdysozoa</taxon>
        <taxon>Arthropoda</taxon>
        <taxon>Hexapoda</taxon>
        <taxon>Insecta</taxon>
        <taxon>Pterygota</taxon>
        <taxon>Neoptera</taxon>
        <taxon>Endopterygota</taxon>
        <taxon>Hymenoptera</taxon>
        <taxon>Apocrita</taxon>
        <taxon>Aculeata</taxon>
        <taxon>Apoidea</taxon>
        <taxon>Anthophila</taxon>
        <taxon>Apidae</taxon>
        <taxon>Tetragonisca</taxon>
    </lineage>
</organism>
<reference evidence="3 4" key="1">
    <citation type="submission" date="2024-05" db="EMBL/GenBank/DDBJ databases">
        <title>The nuclear and mitochondrial genome assemblies of Tetragonisca angustula (Apidae: Meliponini), a tiny yet remarkable pollinator in the Neotropics.</title>
        <authorList>
            <person name="Ferrari R."/>
            <person name="Ricardo P.C."/>
            <person name="Dias F.C."/>
            <person name="Araujo N.S."/>
            <person name="Soares D.O."/>
            <person name="Zhou Q.-S."/>
            <person name="Zhu C.-D."/>
            <person name="Coutinho L."/>
            <person name="Airas M.C."/>
            <person name="Batista T.M."/>
        </authorList>
    </citation>
    <scope>NUCLEOTIDE SEQUENCE [LARGE SCALE GENOMIC DNA]</scope>
    <source>
        <strain evidence="3">ASF017062</strain>
        <tissue evidence="3">Abdomen</tissue>
    </source>
</reference>
<feature type="chain" id="PRO_5043385064" evidence="2">
    <location>
        <begin position="26"/>
        <end position="238"/>
    </location>
</feature>
<feature type="signal peptide" evidence="2">
    <location>
        <begin position="1"/>
        <end position="25"/>
    </location>
</feature>
<evidence type="ECO:0000256" key="2">
    <source>
        <dbReference type="SAM" id="SignalP"/>
    </source>
</evidence>
<name>A0AAW1AL07_9HYME</name>
<evidence type="ECO:0000256" key="1">
    <source>
        <dbReference type="SAM" id="MobiDB-lite"/>
    </source>
</evidence>
<dbReference type="AlphaFoldDB" id="A0AAW1AL07"/>
<gene>
    <name evidence="3" type="ORF">QLX08_000179</name>
</gene>
<sequence>MEKQIRETVLFVLLTISVLKNYTSCMEISSQIVFDSRENEGNSNDLRDFLNLNKVHDQVATAQQILKSFNFKINSENELRMLNTKRSDFIEDDSLEQPIVINNIQITVNENGTKSSMDVCKNGICNVSVSSRLNNEGDIITNVHLTIKTKLKTDFRKNDIPIVDGIRGIENTYNRYYNHLNRSRPLLYLYKNIPQIQSRYQGGEPWYQNRRSIEKPEVKPVVNDKIDPPFSKTQSNEE</sequence>
<keyword evidence="4" id="KW-1185">Reference proteome</keyword>
<proteinExistence type="predicted"/>
<dbReference type="Proteomes" id="UP001432146">
    <property type="component" value="Unassembled WGS sequence"/>
</dbReference>